<dbReference type="GO" id="GO:0003677">
    <property type="term" value="F:DNA binding"/>
    <property type="evidence" value="ECO:0007669"/>
    <property type="project" value="UniProtKB-KW"/>
</dbReference>
<dbReference type="EMBL" id="QPJK01000009">
    <property type="protein sequence ID" value="RCW67423.1"/>
    <property type="molecule type" value="Genomic_DNA"/>
</dbReference>
<feature type="domain" description="Cyclic nucleotide-binding" evidence="4">
    <location>
        <begin position="33"/>
        <end position="137"/>
    </location>
</feature>
<dbReference type="InterPro" id="IPR050397">
    <property type="entry name" value="Env_Response_Regulators"/>
</dbReference>
<dbReference type="Pfam" id="PF13545">
    <property type="entry name" value="HTH_Crp_2"/>
    <property type="match status" value="1"/>
</dbReference>
<keyword evidence="7" id="KW-1185">Reference proteome</keyword>
<evidence type="ECO:0000313" key="6">
    <source>
        <dbReference type="EMBL" id="RCW67423.1"/>
    </source>
</evidence>
<keyword evidence="1" id="KW-0805">Transcription regulation</keyword>
<evidence type="ECO:0000256" key="3">
    <source>
        <dbReference type="ARBA" id="ARBA00023163"/>
    </source>
</evidence>
<dbReference type="PANTHER" id="PTHR24567:SF26">
    <property type="entry name" value="REGULATORY PROTEIN YEIL"/>
    <property type="match status" value="1"/>
</dbReference>
<evidence type="ECO:0000256" key="1">
    <source>
        <dbReference type="ARBA" id="ARBA00023015"/>
    </source>
</evidence>
<evidence type="ECO:0000259" key="4">
    <source>
        <dbReference type="PROSITE" id="PS50042"/>
    </source>
</evidence>
<dbReference type="Gene3D" id="2.60.120.10">
    <property type="entry name" value="Jelly Rolls"/>
    <property type="match status" value="1"/>
</dbReference>
<keyword evidence="2" id="KW-0238">DNA-binding</keyword>
<sequence>MRRRPLHSRSVMPSDAPPMPTRCAHCGLRASGAFHQLAESELGFIEDLRSASERVPAGHVLIREQADGGRLYTLYAGWAFRYKTLSDGRRQILNFLLPGDFFGLQQRFSEGATYGVEALTEASVCVFQGARLWELYRTQPRLGYDLTWLCAREEQMLDENLLTTGRRSAMERVAVLLIHLFKRLQRIGLVAEDNSCAFPLTQQHMADALGLSLVHTHRTLRRLQALGLHSLEDGRLVLRNPRALTQLADYAARPLEKLPLL</sequence>
<dbReference type="GO" id="GO:0003700">
    <property type="term" value="F:DNA-binding transcription factor activity"/>
    <property type="evidence" value="ECO:0007669"/>
    <property type="project" value="TreeGrafter"/>
</dbReference>
<dbReference type="InterPro" id="IPR012318">
    <property type="entry name" value="HTH_CRP"/>
</dbReference>
<feature type="domain" description="HTH crp-type" evidence="5">
    <location>
        <begin position="167"/>
        <end position="242"/>
    </location>
</feature>
<protein>
    <submittedName>
        <fullName evidence="6">CRP-like cAMP-binding protein</fullName>
    </submittedName>
</protein>
<dbReference type="CDD" id="cd00038">
    <property type="entry name" value="CAP_ED"/>
    <property type="match status" value="1"/>
</dbReference>
<dbReference type="PROSITE" id="PS51063">
    <property type="entry name" value="HTH_CRP_2"/>
    <property type="match status" value="1"/>
</dbReference>
<dbReference type="InterPro" id="IPR014710">
    <property type="entry name" value="RmlC-like_jellyroll"/>
</dbReference>
<dbReference type="InterPro" id="IPR036390">
    <property type="entry name" value="WH_DNA-bd_sf"/>
</dbReference>
<gene>
    <name evidence="6" type="ORF">DES41_109146</name>
</gene>
<dbReference type="Pfam" id="PF00027">
    <property type="entry name" value="cNMP_binding"/>
    <property type="match status" value="1"/>
</dbReference>
<evidence type="ECO:0000259" key="5">
    <source>
        <dbReference type="PROSITE" id="PS51063"/>
    </source>
</evidence>
<name>A0A368XHJ5_9BURK</name>
<keyword evidence="3" id="KW-0804">Transcription</keyword>
<dbReference type="InterPro" id="IPR000595">
    <property type="entry name" value="cNMP-bd_dom"/>
</dbReference>
<evidence type="ECO:0000313" key="7">
    <source>
        <dbReference type="Proteomes" id="UP000252884"/>
    </source>
</evidence>
<dbReference type="Gene3D" id="1.10.10.10">
    <property type="entry name" value="Winged helix-like DNA-binding domain superfamily/Winged helix DNA-binding domain"/>
    <property type="match status" value="1"/>
</dbReference>
<dbReference type="GO" id="GO:0005829">
    <property type="term" value="C:cytosol"/>
    <property type="evidence" value="ECO:0007669"/>
    <property type="project" value="TreeGrafter"/>
</dbReference>
<organism evidence="6 7">
    <name type="scientific">Pseudorhodoferax soli</name>
    <dbReference type="NCBI Taxonomy" id="545864"/>
    <lineage>
        <taxon>Bacteria</taxon>
        <taxon>Pseudomonadati</taxon>
        <taxon>Pseudomonadota</taxon>
        <taxon>Betaproteobacteria</taxon>
        <taxon>Burkholderiales</taxon>
        <taxon>Comamonadaceae</taxon>
    </lineage>
</organism>
<proteinExistence type="predicted"/>
<dbReference type="SUPFAM" id="SSF46785">
    <property type="entry name" value="Winged helix' DNA-binding domain"/>
    <property type="match status" value="1"/>
</dbReference>
<reference evidence="6 7" key="1">
    <citation type="submission" date="2018-07" db="EMBL/GenBank/DDBJ databases">
        <title>Genomic Encyclopedia of Type Strains, Phase IV (KMG-IV): sequencing the most valuable type-strain genomes for metagenomic binning, comparative biology and taxonomic classification.</title>
        <authorList>
            <person name="Goeker M."/>
        </authorList>
    </citation>
    <scope>NUCLEOTIDE SEQUENCE [LARGE SCALE GENOMIC DNA]</scope>
    <source>
        <strain evidence="6 7">DSM 21634</strain>
    </source>
</reference>
<dbReference type="InterPro" id="IPR018490">
    <property type="entry name" value="cNMP-bd_dom_sf"/>
</dbReference>
<dbReference type="PROSITE" id="PS50042">
    <property type="entry name" value="CNMP_BINDING_3"/>
    <property type="match status" value="1"/>
</dbReference>
<evidence type="ECO:0000256" key="2">
    <source>
        <dbReference type="ARBA" id="ARBA00023125"/>
    </source>
</evidence>
<dbReference type="InterPro" id="IPR036388">
    <property type="entry name" value="WH-like_DNA-bd_sf"/>
</dbReference>
<dbReference type="PANTHER" id="PTHR24567">
    <property type="entry name" value="CRP FAMILY TRANSCRIPTIONAL REGULATORY PROTEIN"/>
    <property type="match status" value="1"/>
</dbReference>
<comment type="caution">
    <text evidence="6">The sequence shown here is derived from an EMBL/GenBank/DDBJ whole genome shotgun (WGS) entry which is preliminary data.</text>
</comment>
<dbReference type="SMART" id="SM00419">
    <property type="entry name" value="HTH_CRP"/>
    <property type="match status" value="1"/>
</dbReference>
<dbReference type="AlphaFoldDB" id="A0A368XHJ5"/>
<accession>A0A368XHJ5</accession>
<dbReference type="SMART" id="SM00100">
    <property type="entry name" value="cNMP"/>
    <property type="match status" value="1"/>
</dbReference>
<dbReference type="Proteomes" id="UP000252884">
    <property type="component" value="Unassembled WGS sequence"/>
</dbReference>
<dbReference type="SUPFAM" id="SSF51206">
    <property type="entry name" value="cAMP-binding domain-like"/>
    <property type="match status" value="1"/>
</dbReference>